<protein>
    <submittedName>
        <fullName evidence="2">Uncharacterized protein</fullName>
    </submittedName>
</protein>
<evidence type="ECO:0000313" key="2">
    <source>
        <dbReference type="EMBL" id="KAF3964376.1"/>
    </source>
</evidence>
<comment type="caution">
    <text evidence="2">The sequence shown here is derived from an EMBL/GenBank/DDBJ whole genome shotgun (WGS) entry which is preliminary data.</text>
</comment>
<organism evidence="2 3">
    <name type="scientific">Castanea mollissima</name>
    <name type="common">Chinese chestnut</name>
    <dbReference type="NCBI Taxonomy" id="60419"/>
    <lineage>
        <taxon>Eukaryota</taxon>
        <taxon>Viridiplantae</taxon>
        <taxon>Streptophyta</taxon>
        <taxon>Embryophyta</taxon>
        <taxon>Tracheophyta</taxon>
        <taxon>Spermatophyta</taxon>
        <taxon>Magnoliopsida</taxon>
        <taxon>eudicotyledons</taxon>
        <taxon>Gunneridae</taxon>
        <taxon>Pentapetalae</taxon>
        <taxon>rosids</taxon>
        <taxon>fabids</taxon>
        <taxon>Fagales</taxon>
        <taxon>Fagaceae</taxon>
        <taxon>Castanea</taxon>
    </lineage>
</organism>
<dbReference type="OrthoDB" id="2095648at2759"/>
<dbReference type="InterPro" id="IPR027728">
    <property type="entry name" value="Topless_fam"/>
</dbReference>
<dbReference type="Proteomes" id="UP000737018">
    <property type="component" value="Unassembled WGS sequence"/>
</dbReference>
<gene>
    <name evidence="2" type="ORF">CMV_011327</name>
</gene>
<dbReference type="PROSITE" id="PS50082">
    <property type="entry name" value="WD_REPEATS_2"/>
    <property type="match status" value="1"/>
</dbReference>
<dbReference type="InterPro" id="IPR032675">
    <property type="entry name" value="LRR_dom_sf"/>
</dbReference>
<dbReference type="SUPFAM" id="SSF50978">
    <property type="entry name" value="WD40 repeat-like"/>
    <property type="match status" value="1"/>
</dbReference>
<dbReference type="PANTHER" id="PTHR44083:SF35">
    <property type="entry name" value="TOPLESS-RELATED PROTEIN 4-LIKE ISOFORM X1"/>
    <property type="match status" value="1"/>
</dbReference>
<reference evidence="2" key="1">
    <citation type="submission" date="2020-03" db="EMBL/GenBank/DDBJ databases">
        <title>Castanea mollissima Vanexum genome sequencing.</title>
        <authorList>
            <person name="Staton M."/>
        </authorList>
    </citation>
    <scope>NUCLEOTIDE SEQUENCE</scope>
    <source>
        <tissue evidence="2">Leaf</tissue>
    </source>
</reference>
<dbReference type="SUPFAM" id="SSF52047">
    <property type="entry name" value="RNI-like"/>
    <property type="match status" value="1"/>
</dbReference>
<dbReference type="SMART" id="SM00320">
    <property type="entry name" value="WD40"/>
    <property type="match status" value="2"/>
</dbReference>
<evidence type="ECO:0000256" key="1">
    <source>
        <dbReference type="PROSITE-ProRule" id="PRU00221"/>
    </source>
</evidence>
<feature type="repeat" description="WD" evidence="1">
    <location>
        <begin position="466"/>
        <end position="509"/>
    </location>
</feature>
<dbReference type="Pfam" id="PF00400">
    <property type="entry name" value="WD40"/>
    <property type="match status" value="1"/>
</dbReference>
<dbReference type="AlphaFoldDB" id="A0A8J4W031"/>
<dbReference type="Gene3D" id="2.130.10.10">
    <property type="entry name" value="YVTN repeat-like/Quinoprotein amine dehydrogenase"/>
    <property type="match status" value="1"/>
</dbReference>
<sequence>MTYCSSQSVCTSQLRCLCLVCCYYFTDKKLSELAAKLPLLEDLDTTISSLSEEPLKALKAFGRYCPLLKSLKWNQLWDGQPRICIEGDEEFDDDDKALAIAKNMPELHHLRLNGNRVTNDGLQAILDGCPHLESLDLRKFGKKASLANDCTTAVNRVMWSPNGALFGVAYSKHIVPRYSYHGGVDCGMLSLVISCTLLKGINHQFTPCALIIRGAHALIRTRFSCFQQFIYPADIDGKIKAWLDDRLNQLLNCRTWGQCRKTMAFSADGKRLFICETSKEGRSYLLELDEHQVAIKHVYHGLWKRSGGVVPFDIMKIQFLDIGDAFKIKFWDMDNSYLLTTTAAEGGLLAAPCIRFNKEGIQLVVSTSENGIKILANADGVRLLRCVENQAVDTSRVAPATVEKELLSFNFYRNFKCVSLANDYTASVDSVIWSLNGAIFGAAYLKHIVQIYSYHGGNDLRSHLELEAHVGMVSDLAFLHPSRQLCIITSGEDKTIKGWDAVTGNKLCTFVGHDILVYSMLPHHKENIRLFHCFICTFSS</sequence>
<dbReference type="PANTHER" id="PTHR44083">
    <property type="entry name" value="TOPLESS-RELATED PROTEIN 1-RELATED"/>
    <property type="match status" value="1"/>
</dbReference>
<name>A0A8J4W031_9ROSI</name>
<proteinExistence type="predicted"/>
<accession>A0A8J4W031</accession>
<dbReference type="EMBL" id="JRKL02001374">
    <property type="protein sequence ID" value="KAF3964376.1"/>
    <property type="molecule type" value="Genomic_DNA"/>
</dbReference>
<dbReference type="InterPro" id="IPR036322">
    <property type="entry name" value="WD40_repeat_dom_sf"/>
</dbReference>
<dbReference type="InterPro" id="IPR015943">
    <property type="entry name" value="WD40/YVTN_repeat-like_dom_sf"/>
</dbReference>
<dbReference type="Gene3D" id="3.80.10.10">
    <property type="entry name" value="Ribonuclease Inhibitor"/>
    <property type="match status" value="1"/>
</dbReference>
<dbReference type="GO" id="GO:0006355">
    <property type="term" value="P:regulation of DNA-templated transcription"/>
    <property type="evidence" value="ECO:0007669"/>
    <property type="project" value="InterPro"/>
</dbReference>
<dbReference type="InterPro" id="IPR001680">
    <property type="entry name" value="WD40_rpt"/>
</dbReference>
<evidence type="ECO:0000313" key="3">
    <source>
        <dbReference type="Proteomes" id="UP000737018"/>
    </source>
</evidence>
<keyword evidence="3" id="KW-1185">Reference proteome</keyword>
<keyword evidence="1" id="KW-0853">WD repeat</keyword>